<evidence type="ECO:0000256" key="12">
    <source>
        <dbReference type="RuleBase" id="RU361121"/>
    </source>
</evidence>
<dbReference type="InterPro" id="IPR039556">
    <property type="entry name" value="ICL/PEPM"/>
</dbReference>
<dbReference type="Pfam" id="PF13714">
    <property type="entry name" value="PEP_mutase"/>
    <property type="match status" value="1"/>
</dbReference>
<keyword evidence="14" id="KW-1185">Reference proteome</keyword>
<evidence type="ECO:0000256" key="1">
    <source>
        <dbReference type="ARBA" id="ARBA00001050"/>
    </source>
</evidence>
<evidence type="ECO:0000313" key="14">
    <source>
        <dbReference type="Proteomes" id="UP000315439"/>
    </source>
</evidence>
<comment type="similarity">
    <text evidence="3 11 12">Belongs to the isocitrate lyase/PEP mutase superfamily. Methylisocitrate lyase family.</text>
</comment>
<dbReference type="InterPro" id="IPR040442">
    <property type="entry name" value="Pyrv_kinase-like_dom_sf"/>
</dbReference>
<feature type="binding site" evidence="11">
    <location>
        <begin position="210"/>
        <end position="212"/>
    </location>
    <ligand>
        <name>substrate</name>
    </ligand>
</feature>
<dbReference type="NCBIfam" id="TIGR02317">
    <property type="entry name" value="prpB"/>
    <property type="match status" value="1"/>
</dbReference>
<dbReference type="CDD" id="cd00377">
    <property type="entry name" value="ICL_PEPM"/>
    <property type="match status" value="1"/>
</dbReference>
<gene>
    <name evidence="11 13" type="primary">prpB</name>
    <name evidence="13" type="ORF">FLL46_22890</name>
</gene>
<dbReference type="EC" id="4.1.3.30" evidence="4 11"/>
<dbReference type="GO" id="GO:0046421">
    <property type="term" value="F:methylisocitrate lyase activity"/>
    <property type="evidence" value="ECO:0007669"/>
    <property type="project" value="UniProtKB-UniRule"/>
</dbReference>
<dbReference type="InterPro" id="IPR018523">
    <property type="entry name" value="Isocitrate_lyase_ph_CS"/>
</dbReference>
<name>A0A545U4R4_9GAMM</name>
<comment type="function">
    <text evidence="12">Catalyzes the thermodynamically favored C-C bond cleavage of (2R,3S)-2-methylisocitrate to yield pyruvate and succinate.</text>
</comment>
<dbReference type="EMBL" id="VIKS01000014">
    <property type="protein sequence ID" value="TQV84467.1"/>
    <property type="molecule type" value="Genomic_DNA"/>
</dbReference>
<feature type="binding site" evidence="11">
    <location>
        <position position="158"/>
    </location>
    <ligand>
        <name>substrate</name>
    </ligand>
</feature>
<dbReference type="PANTHER" id="PTHR42905">
    <property type="entry name" value="PHOSPHOENOLPYRUVATE CARBOXYLASE"/>
    <property type="match status" value="1"/>
</dbReference>
<reference evidence="13 14" key="1">
    <citation type="submission" date="2019-07" db="EMBL/GenBank/DDBJ databases">
        <title>Draft genome for Aliikangiella sp. M105.</title>
        <authorList>
            <person name="Wang G."/>
        </authorList>
    </citation>
    <scope>NUCLEOTIDE SEQUENCE [LARGE SCALE GENOMIC DNA]</scope>
    <source>
        <strain evidence="13 14">M105</strain>
    </source>
</reference>
<dbReference type="UniPathway" id="UPA00946"/>
<comment type="caution">
    <text evidence="13">The sequence shown here is derived from an EMBL/GenBank/DDBJ whole genome shotgun (WGS) entry which is preliminary data.</text>
</comment>
<dbReference type="InterPro" id="IPR015813">
    <property type="entry name" value="Pyrv/PenolPyrv_kinase-like_dom"/>
</dbReference>
<comment type="catalytic activity">
    <reaction evidence="1 11 12">
        <text>(2S,3R)-3-hydroxybutane-1,2,3-tricarboxylate = pyruvate + succinate</text>
        <dbReference type="Rhea" id="RHEA:16809"/>
        <dbReference type="ChEBI" id="CHEBI:15361"/>
        <dbReference type="ChEBI" id="CHEBI:30031"/>
        <dbReference type="ChEBI" id="CHEBI:57429"/>
        <dbReference type="EC" id="4.1.3.30"/>
    </reaction>
</comment>
<dbReference type="HAMAP" id="MF_01939">
    <property type="entry name" value="PrpB"/>
    <property type="match status" value="1"/>
</dbReference>
<dbReference type="PANTHER" id="PTHR42905:SF5">
    <property type="entry name" value="CARBOXYVINYL-CARBOXYPHOSPHONATE PHOSPHORYLMUTASE, CHLOROPLASTIC"/>
    <property type="match status" value="1"/>
</dbReference>
<feature type="binding site" evidence="11">
    <location>
        <begin position="123"/>
        <end position="124"/>
    </location>
    <ligand>
        <name>substrate</name>
    </ligand>
</feature>
<comment type="function">
    <text evidence="11">Involved in the catabolism of short chain fatty acids (SCFA) via the 2-methylcitrate cycle (propionate degradation route). Catalyzes the thermodynamically favored C-C bond cleavage of (2R,3S)-2-methylisocitrate to yield pyruvate and succinate via an alpha-carboxy-carbanion intermediate.</text>
</comment>
<accession>A0A545U4R4</accession>
<evidence type="ECO:0000256" key="2">
    <source>
        <dbReference type="ARBA" id="ARBA00001946"/>
    </source>
</evidence>
<evidence type="ECO:0000256" key="3">
    <source>
        <dbReference type="ARBA" id="ARBA00009282"/>
    </source>
</evidence>
<dbReference type="OrthoDB" id="9771433at2"/>
<feature type="binding site" evidence="11">
    <location>
        <position position="88"/>
    </location>
    <ligand>
        <name>Mg(2+)</name>
        <dbReference type="ChEBI" id="CHEBI:18420"/>
    </ligand>
</feature>
<comment type="subunit">
    <text evidence="8 11">Homotetramer; dimer of dimers.</text>
</comment>
<keyword evidence="6 11" id="KW-0460">Magnesium</keyword>
<comment type="function">
    <text evidence="9">Involved in the catabolism of short chain fatty acids (SCFA) via the 2-methylcitrate cycle I (propionate degradation route). Catalyzes the thermodynamically favored C-C bond cleavage of (2R,3S)-2-methylisocitrate to yield pyruvate and succinate via an alpha-carboxy-carbanion intermediate.</text>
</comment>
<evidence type="ECO:0000256" key="5">
    <source>
        <dbReference type="ARBA" id="ARBA00022723"/>
    </source>
</evidence>
<dbReference type="GO" id="GO:0019629">
    <property type="term" value="P:propionate catabolic process, 2-methylcitrate cycle"/>
    <property type="evidence" value="ECO:0007669"/>
    <property type="project" value="UniProtKB-UniRule"/>
</dbReference>
<dbReference type="SUPFAM" id="SSF51621">
    <property type="entry name" value="Phosphoenolpyruvate/pyruvate domain"/>
    <property type="match status" value="1"/>
</dbReference>
<protein>
    <recommendedName>
        <fullName evidence="10 11">2-methylisocitrate lyase</fullName>
        <shortName evidence="11">2-MIC</shortName>
        <shortName evidence="11">MICL</shortName>
        <ecNumber evidence="4 11">4.1.3.30</ecNumber>
    </recommendedName>
    <alternativeName>
        <fullName evidence="11">(2R,3S)-2-methylisocitrate lyase</fullName>
    </alternativeName>
</protein>
<dbReference type="Gene3D" id="3.20.20.60">
    <property type="entry name" value="Phosphoenolpyruvate-binding domains"/>
    <property type="match status" value="1"/>
</dbReference>
<evidence type="ECO:0000256" key="9">
    <source>
        <dbReference type="ARBA" id="ARBA00057039"/>
    </source>
</evidence>
<feature type="binding site" evidence="11">
    <location>
        <position position="241"/>
    </location>
    <ligand>
        <name>substrate</name>
    </ligand>
</feature>
<evidence type="ECO:0000256" key="6">
    <source>
        <dbReference type="ARBA" id="ARBA00022842"/>
    </source>
</evidence>
<dbReference type="PROSITE" id="PS00161">
    <property type="entry name" value="ISOCITRATE_LYASE"/>
    <property type="match status" value="1"/>
</dbReference>
<evidence type="ECO:0000256" key="8">
    <source>
        <dbReference type="ARBA" id="ARBA00044762"/>
    </source>
</evidence>
<evidence type="ECO:0000256" key="11">
    <source>
        <dbReference type="HAMAP-Rule" id="MF_01939"/>
    </source>
</evidence>
<evidence type="ECO:0000256" key="7">
    <source>
        <dbReference type="ARBA" id="ARBA00023239"/>
    </source>
</evidence>
<keyword evidence="5 11" id="KW-0479">Metal-binding</keyword>
<feature type="binding site" evidence="11">
    <location>
        <begin position="46"/>
        <end position="48"/>
    </location>
    <ligand>
        <name>substrate</name>
    </ligand>
</feature>
<feature type="binding site" evidence="11">
    <location>
        <position position="86"/>
    </location>
    <ligand>
        <name>Mg(2+)</name>
        <dbReference type="ChEBI" id="CHEBI:18420"/>
    </ligand>
</feature>
<dbReference type="NCBIfam" id="NF008455">
    <property type="entry name" value="PRK11320.1"/>
    <property type="match status" value="1"/>
</dbReference>
<proteinExistence type="inferred from homology"/>
<dbReference type="GO" id="GO:0000287">
    <property type="term" value="F:magnesium ion binding"/>
    <property type="evidence" value="ECO:0007669"/>
    <property type="project" value="UniProtKB-UniRule"/>
</dbReference>
<feature type="binding site" evidence="11">
    <location>
        <position position="270"/>
    </location>
    <ligand>
        <name>substrate</name>
    </ligand>
</feature>
<evidence type="ECO:0000256" key="4">
    <source>
        <dbReference type="ARBA" id="ARBA00012260"/>
    </source>
</evidence>
<organism evidence="13 14">
    <name type="scientific">Aliikangiella coralliicola</name>
    <dbReference type="NCBI Taxonomy" id="2592383"/>
    <lineage>
        <taxon>Bacteria</taxon>
        <taxon>Pseudomonadati</taxon>
        <taxon>Pseudomonadota</taxon>
        <taxon>Gammaproteobacteria</taxon>
        <taxon>Oceanospirillales</taxon>
        <taxon>Pleioneaceae</taxon>
        <taxon>Aliikangiella</taxon>
    </lineage>
</organism>
<feature type="binding site" evidence="11">
    <location>
        <position position="188"/>
    </location>
    <ligand>
        <name>substrate</name>
    </ligand>
</feature>
<evidence type="ECO:0000313" key="13">
    <source>
        <dbReference type="EMBL" id="TQV84467.1"/>
    </source>
</evidence>
<keyword evidence="7 11" id="KW-0456">Lyase</keyword>
<evidence type="ECO:0000256" key="10">
    <source>
        <dbReference type="ARBA" id="ARBA00073849"/>
    </source>
</evidence>
<dbReference type="Proteomes" id="UP000315439">
    <property type="component" value="Unassembled WGS sequence"/>
</dbReference>
<dbReference type="AlphaFoldDB" id="A0A545U4R4"/>
<dbReference type="RefSeq" id="WP_142934110.1">
    <property type="nucleotide sequence ID" value="NZ_ML660170.1"/>
</dbReference>
<comment type="pathway">
    <text evidence="11 12">Organic acid metabolism; propanoate degradation.</text>
</comment>
<dbReference type="InterPro" id="IPR012695">
    <property type="entry name" value="PrpB"/>
</dbReference>
<dbReference type="FunFam" id="3.20.20.60:FF:000009">
    <property type="entry name" value="2-methylisocitrate lyase"/>
    <property type="match status" value="1"/>
</dbReference>
<sequence length="296" mass="32080">MTEKQTPGARFRQAVADSSPLQLVGTINAFTAHMAKQAGHKAIYLSGGGVAANSLGIPDLGISTIDDVLTDVRRITDVCDLPLMVDADTGFGGAFNIARTIRSLTKFGAAGCHIEDQVAAKRCGHRPGKEIVSLPEMVDRIKSAVDARTDDSFVIMARTDALATDGIQAAIDRANACIEAGADMIFPEAVSELAQYQQISDAVNAPILANITEFGQTPLFSTPELAEVGVDIVLYCCGAYRAMNKGAETFYQALINDGHQRDVVEIMQTRDELYNYLNYHQYEQKLDQLFANNKEK</sequence>
<comment type="cofactor">
    <cofactor evidence="2 11">
        <name>Mg(2+)</name>
        <dbReference type="ChEBI" id="CHEBI:18420"/>
    </cofactor>
</comment>